<comment type="caution">
    <text evidence="2">The sequence shown here is derived from an EMBL/GenBank/DDBJ whole genome shotgun (WGS) entry which is preliminary data.</text>
</comment>
<keyword evidence="3" id="KW-1185">Reference proteome</keyword>
<evidence type="ECO:0000313" key="3">
    <source>
        <dbReference type="Proteomes" id="UP000714618"/>
    </source>
</evidence>
<gene>
    <name evidence="2" type="ORF">AWRI4233_LOCUS3555</name>
</gene>
<feature type="domain" description="Reverse transcriptase" evidence="1">
    <location>
        <begin position="6"/>
        <end position="283"/>
    </location>
</feature>
<dbReference type="PANTHER" id="PTHR33481">
    <property type="entry name" value="REVERSE TRANSCRIPTASE"/>
    <property type="match status" value="1"/>
</dbReference>
<dbReference type="InterPro" id="IPR043502">
    <property type="entry name" value="DNA/RNA_pol_sf"/>
</dbReference>
<name>A0A9N8JT76_9PEZI</name>
<reference evidence="2" key="1">
    <citation type="submission" date="2020-06" db="EMBL/GenBank/DDBJ databases">
        <authorList>
            <person name="Onetto C."/>
        </authorList>
    </citation>
    <scope>NUCLEOTIDE SEQUENCE</scope>
</reference>
<dbReference type="PROSITE" id="PS50878">
    <property type="entry name" value="RT_POL"/>
    <property type="match status" value="1"/>
</dbReference>
<dbReference type="EMBL" id="CAIJEO010000004">
    <property type="protein sequence ID" value="CAD0091925.1"/>
    <property type="molecule type" value="Genomic_DNA"/>
</dbReference>
<evidence type="ECO:0000259" key="1">
    <source>
        <dbReference type="PROSITE" id="PS50878"/>
    </source>
</evidence>
<dbReference type="PANTHER" id="PTHR33481:SF1">
    <property type="entry name" value="ENDONUCLEASE_EXONUCLEASE_PHOSPHATASE DOMAIN-CONTAINING PROTEIN-RELATED"/>
    <property type="match status" value="1"/>
</dbReference>
<dbReference type="SUPFAM" id="SSF56672">
    <property type="entry name" value="DNA/RNA polymerases"/>
    <property type="match status" value="1"/>
</dbReference>
<dbReference type="AlphaFoldDB" id="A0A9N8JT76"/>
<dbReference type="OrthoDB" id="3261222at2759"/>
<organism evidence="2 3">
    <name type="scientific">Aureobasidium mustum</name>
    <dbReference type="NCBI Taxonomy" id="2773714"/>
    <lineage>
        <taxon>Eukaryota</taxon>
        <taxon>Fungi</taxon>
        <taxon>Dikarya</taxon>
        <taxon>Ascomycota</taxon>
        <taxon>Pezizomycotina</taxon>
        <taxon>Dothideomycetes</taxon>
        <taxon>Dothideomycetidae</taxon>
        <taxon>Dothideales</taxon>
        <taxon>Saccotheciaceae</taxon>
        <taxon>Aureobasidium</taxon>
    </lineage>
</organism>
<accession>A0A9N8JT76</accession>
<dbReference type="Proteomes" id="UP000714618">
    <property type="component" value="Unassembled WGS sequence"/>
</dbReference>
<evidence type="ECO:0000313" key="2">
    <source>
        <dbReference type="EMBL" id="CAD0091925.1"/>
    </source>
</evidence>
<protein>
    <recommendedName>
        <fullName evidence="1">Reverse transcriptase domain-containing protein</fullName>
    </recommendedName>
</protein>
<dbReference type="Pfam" id="PF00078">
    <property type="entry name" value="RVT_1"/>
    <property type="match status" value="1"/>
</dbReference>
<dbReference type="InterPro" id="IPR000477">
    <property type="entry name" value="RT_dom"/>
</dbReference>
<proteinExistence type="predicted"/>
<sequence>MALYKASLRLSHLPDSWRTARIVPLRKPGKPDYTVPKAFRPISLLATISKGLEAVVANRLAYLAERHNLLPDNHFGARKKRSCEQAINVLVERVYEAWRNRKVVSLVTFDVQGRLTGLTLECLEARLERRGIPDTLSSWVGDFCKERTATVALEAFESERQPIAQAGIPQGSPLSPILYIFYNANLIGQPIDKTKGALGFVDDYSPWVVGDNVDENIQTLQTTVITKTERWARESGATFEPSKTGLIHFTRRVEEGQQNGPDLQFQGQDIEPSEHIKLLGVTLDCKMKFHQHVARMTAKAMKQCLAIKRLRGVRPKQVRQLYNATVTPIMDYCASAWYGPGKWGTTSLLRNMEKVQRIGAQAIILSFKATALTVAQAEAGIETTVDRLQRKVTNHLVRSLTVPNTNPLFDCLTRLFTQGKSFPSPLAITARKFGPDLGLTAESLMETVEPVLQEPWTEGVPGCLVKGLEDEADIVIRRL</sequence>
<dbReference type="CDD" id="cd01650">
    <property type="entry name" value="RT_nLTR_like"/>
    <property type="match status" value="1"/>
</dbReference>